<proteinExistence type="predicted"/>
<keyword evidence="2" id="KW-1185">Reference proteome</keyword>
<sequence length="119" mass="13283">MSETPDSQFIGKWKLSERGMLEGIEIEISKDKKGNFIGLVTKLNDDKYVNMFMEKGDKLLSAIKRNSNFEFVITEKKIAAPLFSAYGQSTTTEFKAVFSGTNKILLGNNGSDGTYLKVK</sequence>
<dbReference type="EMBL" id="QFRJ01000008">
    <property type="protein sequence ID" value="PWH85068.1"/>
    <property type="molecule type" value="Genomic_DNA"/>
</dbReference>
<evidence type="ECO:0000313" key="2">
    <source>
        <dbReference type="Proteomes" id="UP000245370"/>
    </source>
</evidence>
<comment type="caution">
    <text evidence="1">The sequence shown here is derived from an EMBL/GenBank/DDBJ whole genome shotgun (WGS) entry which is preliminary data.</text>
</comment>
<organism evidence="1 2">
    <name type="scientific">Brumimicrobium oceani</name>
    <dbReference type="NCBI Taxonomy" id="2100725"/>
    <lineage>
        <taxon>Bacteria</taxon>
        <taxon>Pseudomonadati</taxon>
        <taxon>Bacteroidota</taxon>
        <taxon>Flavobacteriia</taxon>
        <taxon>Flavobacteriales</taxon>
        <taxon>Crocinitomicaceae</taxon>
        <taxon>Brumimicrobium</taxon>
    </lineage>
</organism>
<reference evidence="1 2" key="1">
    <citation type="submission" date="2018-05" db="EMBL/GenBank/DDBJ databases">
        <title>Brumimicrobium oceani sp. nov., isolated from coastal sediment.</title>
        <authorList>
            <person name="Kou Y."/>
        </authorList>
    </citation>
    <scope>NUCLEOTIDE SEQUENCE [LARGE SCALE GENOMIC DNA]</scope>
    <source>
        <strain evidence="1 2">C305</strain>
    </source>
</reference>
<evidence type="ECO:0000313" key="1">
    <source>
        <dbReference type="EMBL" id="PWH85068.1"/>
    </source>
</evidence>
<dbReference type="Proteomes" id="UP000245370">
    <property type="component" value="Unassembled WGS sequence"/>
</dbReference>
<reference evidence="1 2" key="2">
    <citation type="submission" date="2018-05" db="EMBL/GenBank/DDBJ databases">
        <authorList>
            <person name="Lanie J.A."/>
            <person name="Ng W.-L."/>
            <person name="Kazmierczak K.M."/>
            <person name="Andrzejewski T.M."/>
            <person name="Davidsen T.M."/>
            <person name="Wayne K.J."/>
            <person name="Tettelin H."/>
            <person name="Glass J.I."/>
            <person name="Rusch D."/>
            <person name="Podicherti R."/>
            <person name="Tsui H.-C.T."/>
            <person name="Winkler M.E."/>
        </authorList>
    </citation>
    <scope>NUCLEOTIDE SEQUENCE [LARGE SCALE GENOMIC DNA]</scope>
    <source>
        <strain evidence="1 2">C305</strain>
    </source>
</reference>
<dbReference type="AlphaFoldDB" id="A0A2U2XBA6"/>
<accession>A0A2U2XBA6</accession>
<gene>
    <name evidence="1" type="ORF">DIT68_10530</name>
</gene>
<name>A0A2U2XBA6_9FLAO</name>
<evidence type="ECO:0008006" key="3">
    <source>
        <dbReference type="Google" id="ProtNLM"/>
    </source>
</evidence>
<protein>
    <recommendedName>
        <fullName evidence="3">Lipocalin-like domain-containing protein</fullName>
    </recommendedName>
</protein>